<dbReference type="InterPro" id="IPR032466">
    <property type="entry name" value="Metal_Hydrolase"/>
</dbReference>
<dbReference type="Proteomes" id="UP000282971">
    <property type="component" value="Unassembled WGS sequence"/>
</dbReference>
<dbReference type="InterPro" id="IPR006680">
    <property type="entry name" value="Amidohydro-rel"/>
</dbReference>
<dbReference type="SUPFAM" id="SSF51556">
    <property type="entry name" value="Metallo-dependent hydrolases"/>
    <property type="match status" value="1"/>
</dbReference>
<dbReference type="Gene3D" id="3.20.20.140">
    <property type="entry name" value="Metal-dependent hydrolases"/>
    <property type="match status" value="1"/>
</dbReference>
<accession>A0A437M6F1</accession>
<comment type="caution">
    <text evidence="3">The sequence shown here is derived from an EMBL/GenBank/DDBJ whole genome shotgun (WGS) entry which is preliminary data.</text>
</comment>
<evidence type="ECO:0000313" key="3">
    <source>
        <dbReference type="EMBL" id="RVT93229.1"/>
    </source>
</evidence>
<dbReference type="GO" id="GO:0019748">
    <property type="term" value="P:secondary metabolic process"/>
    <property type="evidence" value="ECO:0007669"/>
    <property type="project" value="TreeGrafter"/>
</dbReference>
<dbReference type="PANTHER" id="PTHR21240:SF28">
    <property type="entry name" value="ISO-OROTATE DECARBOXYLASE (EUROFUNG)"/>
    <property type="match status" value="1"/>
</dbReference>
<dbReference type="GO" id="GO:0016787">
    <property type="term" value="F:hydrolase activity"/>
    <property type="evidence" value="ECO:0007669"/>
    <property type="project" value="InterPro"/>
</dbReference>
<organism evidence="3 4">
    <name type="scientific">Sphingomonas crocodyli</name>
    <dbReference type="NCBI Taxonomy" id="1979270"/>
    <lineage>
        <taxon>Bacteria</taxon>
        <taxon>Pseudomonadati</taxon>
        <taxon>Pseudomonadota</taxon>
        <taxon>Alphaproteobacteria</taxon>
        <taxon>Sphingomonadales</taxon>
        <taxon>Sphingomonadaceae</taxon>
        <taxon>Sphingomonas</taxon>
    </lineage>
</organism>
<dbReference type="GO" id="GO:0005737">
    <property type="term" value="C:cytoplasm"/>
    <property type="evidence" value="ECO:0007669"/>
    <property type="project" value="TreeGrafter"/>
</dbReference>
<gene>
    <name evidence="3" type="ORF">EOD43_04900</name>
</gene>
<dbReference type="RefSeq" id="WP_127741624.1">
    <property type="nucleotide sequence ID" value="NZ_SACN01000001.1"/>
</dbReference>
<keyword evidence="4" id="KW-1185">Reference proteome</keyword>
<dbReference type="InterPro" id="IPR032465">
    <property type="entry name" value="ACMSD"/>
</dbReference>
<feature type="domain" description="Amidohydrolase-related" evidence="2">
    <location>
        <begin position="135"/>
        <end position="398"/>
    </location>
</feature>
<dbReference type="AlphaFoldDB" id="A0A437M6F1"/>
<reference evidence="3 4" key="1">
    <citation type="submission" date="2019-01" db="EMBL/GenBank/DDBJ databases">
        <authorList>
            <person name="Chen W.-M."/>
        </authorList>
    </citation>
    <scope>NUCLEOTIDE SEQUENCE [LARGE SCALE GENOMIC DNA]</scope>
    <source>
        <strain evidence="3 4">CCP-7</strain>
    </source>
</reference>
<dbReference type="OrthoDB" id="9799024at2"/>
<sequence length="405" mass="45369">MADIDTLPHPVPERLRRYMGAIMDADAHEYTPVNMWEEQFGSVVRPFVDAHLDSKMPIRAHVDADDAPIDADQVWNTKFAKAPGAFDFDRRLEVMDYTGVRRQLIFPGSVGLYGASFFFRAEGFPDMYRGITGDRKAYALQMIRAHNDFALRVARASDRLRMVAVALAPDVDSLIAEVKRLMDGGVRAVWLPSAALPGGVSPAHPDLHPLWDMLQAADAPVLAHVGADFEFLTTAKWRDAPAFVGWKAGEEFQMDPWTLSTLHLPVQNFLATMVLGGVFEAFPNLRFGACEVTAQWVGPLAQNLDFWHANSRKFSLGNMEGALPIRLQPSDYIRRNTRFSIFDIEPVDTYIEQFAMPELYCYASDYPHPEGGRAPMADVSGKLAKFDESITRKVFVENGSWLLPD</sequence>
<dbReference type="EMBL" id="SACN01000001">
    <property type="protein sequence ID" value="RVT93229.1"/>
    <property type="molecule type" value="Genomic_DNA"/>
</dbReference>
<name>A0A437M6F1_9SPHN</name>
<proteinExistence type="predicted"/>
<evidence type="ECO:0000313" key="4">
    <source>
        <dbReference type="Proteomes" id="UP000282971"/>
    </source>
</evidence>
<dbReference type="PANTHER" id="PTHR21240">
    <property type="entry name" value="2-AMINO-3-CARBOXYLMUCONATE-6-SEMIALDEHYDE DECARBOXYLASE"/>
    <property type="match status" value="1"/>
</dbReference>
<protein>
    <recommendedName>
        <fullName evidence="2">Amidohydrolase-related domain-containing protein</fullName>
    </recommendedName>
</protein>
<keyword evidence="1" id="KW-0456">Lyase</keyword>
<dbReference type="GO" id="GO:0016831">
    <property type="term" value="F:carboxy-lyase activity"/>
    <property type="evidence" value="ECO:0007669"/>
    <property type="project" value="InterPro"/>
</dbReference>
<evidence type="ECO:0000259" key="2">
    <source>
        <dbReference type="Pfam" id="PF04909"/>
    </source>
</evidence>
<dbReference type="Pfam" id="PF04909">
    <property type="entry name" value="Amidohydro_2"/>
    <property type="match status" value="1"/>
</dbReference>
<evidence type="ECO:0000256" key="1">
    <source>
        <dbReference type="ARBA" id="ARBA00023239"/>
    </source>
</evidence>